<evidence type="ECO:0000313" key="2">
    <source>
        <dbReference type="EMBL" id="AQS52415.1"/>
    </source>
</evidence>
<reference evidence="2 3" key="1">
    <citation type="journal article" date="2014" name="Int. J. Syst. Evol. Microbiol.">
        <title>Jeotgalibaca dankookensis gen. nov., sp. nov., a member of the family Carnobacteriaceae, isolated from seujeot (Korean traditional food).</title>
        <authorList>
            <person name="Lee D.G."/>
            <person name="Trujillo M.E."/>
            <person name="Kang H."/>
            <person name="Ahn T.Y."/>
        </authorList>
    </citation>
    <scope>NUCLEOTIDE SEQUENCE [LARGE SCALE GENOMIC DNA]</scope>
    <source>
        <strain evidence="2 3">EX-07</strain>
    </source>
</reference>
<proteinExistence type="predicted"/>
<evidence type="ECO:0000256" key="1">
    <source>
        <dbReference type="SAM" id="Phobius"/>
    </source>
</evidence>
<keyword evidence="3" id="KW-1185">Reference proteome</keyword>
<keyword evidence="1" id="KW-0472">Membrane</keyword>
<organism evidence="2 3">
    <name type="scientific">Jeotgalibaca dankookensis</name>
    <dbReference type="NCBI Taxonomy" id="708126"/>
    <lineage>
        <taxon>Bacteria</taxon>
        <taxon>Bacillati</taxon>
        <taxon>Bacillota</taxon>
        <taxon>Bacilli</taxon>
        <taxon>Lactobacillales</taxon>
        <taxon>Carnobacteriaceae</taxon>
        <taxon>Jeotgalibaca</taxon>
    </lineage>
</organism>
<sequence length="381" mass="44905">MTVYVAYASFILFVLLLFLVNAYFLISLNLDKRQDVRVEEKKEQLKAAYKNILEDKEKILASKELLKKSLDRKTNIEAFYYATKEYQAKTSHPEELLALLEETIDINKILKSGIVRKEYKESYALYLLAEFHLSNHQTGIFALSALTHHSLHVRNNALNVINKNRDITFFMDAVEIINSKRFYFNDKTITDFFDNYQGNQNEMHQLIYEKMDTYNLNLRKNIMNHFINVNEDHPAIKDKMLDLLQQTTDKEMIISTLRYFNKIVDQRVKADVLKSMESPDWEVRATSARVIRQYPGQDTVQMLKKGLTDVNYFVRYNSAESFLNLVDSELVLKEVIENEDRFARDTLLYFMNTKGLLSLQEYEDLLEENNKNKSREEVIMV</sequence>
<evidence type="ECO:0000313" key="3">
    <source>
        <dbReference type="Proteomes" id="UP000188993"/>
    </source>
</evidence>
<keyword evidence="1" id="KW-0812">Transmembrane</keyword>
<dbReference type="AlphaFoldDB" id="A0A1S6ILH3"/>
<dbReference type="RefSeq" id="WP_062468234.1">
    <property type="nucleotide sequence ID" value="NZ_BBYN01000006.1"/>
</dbReference>
<dbReference type="STRING" id="708126.BW727_100005"/>
<dbReference type="SUPFAM" id="SSF48371">
    <property type="entry name" value="ARM repeat"/>
    <property type="match status" value="1"/>
</dbReference>
<dbReference type="EMBL" id="CP019728">
    <property type="protein sequence ID" value="AQS52415.1"/>
    <property type="molecule type" value="Genomic_DNA"/>
</dbReference>
<keyword evidence="1" id="KW-1133">Transmembrane helix</keyword>
<evidence type="ECO:0008006" key="4">
    <source>
        <dbReference type="Google" id="ProtNLM"/>
    </source>
</evidence>
<accession>A0A1S6ILH3</accession>
<dbReference type="InterPro" id="IPR016024">
    <property type="entry name" value="ARM-type_fold"/>
</dbReference>
<dbReference type="Gene3D" id="1.25.10.10">
    <property type="entry name" value="Leucine-rich Repeat Variant"/>
    <property type="match status" value="1"/>
</dbReference>
<feature type="transmembrane region" description="Helical" evidence="1">
    <location>
        <begin position="6"/>
        <end position="26"/>
    </location>
</feature>
<name>A0A1S6ILH3_9LACT</name>
<protein>
    <recommendedName>
        <fullName evidence="4">HEAT repeat domain-containing protein</fullName>
    </recommendedName>
</protein>
<dbReference type="Proteomes" id="UP000188993">
    <property type="component" value="Chromosome"/>
</dbReference>
<dbReference type="InterPro" id="IPR011989">
    <property type="entry name" value="ARM-like"/>
</dbReference>
<dbReference type="KEGG" id="jda:BW727_100005"/>
<gene>
    <name evidence="2" type="ORF">BW727_100005</name>
</gene>